<organism evidence="1 2">
    <name type="scientific">Populus trichocarpa</name>
    <name type="common">Western balsam poplar</name>
    <name type="synonym">Populus balsamifera subsp. trichocarpa</name>
    <dbReference type="NCBI Taxonomy" id="3694"/>
    <lineage>
        <taxon>Eukaryota</taxon>
        <taxon>Viridiplantae</taxon>
        <taxon>Streptophyta</taxon>
        <taxon>Embryophyta</taxon>
        <taxon>Tracheophyta</taxon>
        <taxon>Spermatophyta</taxon>
        <taxon>Magnoliopsida</taxon>
        <taxon>eudicotyledons</taxon>
        <taxon>Gunneridae</taxon>
        <taxon>Pentapetalae</taxon>
        <taxon>rosids</taxon>
        <taxon>fabids</taxon>
        <taxon>Malpighiales</taxon>
        <taxon>Salicaceae</taxon>
        <taxon>Saliceae</taxon>
        <taxon>Populus</taxon>
    </lineage>
</organism>
<sequence length="71" mass="8724">MIFLQEISRLGSNLILYMYILSHNKNYIQMRIIYHIIGSRKNNSMHRTKNCQRIFLPPFPYILHKLYYPKH</sequence>
<evidence type="ECO:0000313" key="1">
    <source>
        <dbReference type="EMBL" id="PNT40488.1"/>
    </source>
</evidence>
<reference evidence="1 2" key="1">
    <citation type="journal article" date="2006" name="Science">
        <title>The genome of black cottonwood, Populus trichocarpa (Torr. &amp; Gray).</title>
        <authorList>
            <person name="Tuskan G.A."/>
            <person name="Difazio S."/>
            <person name="Jansson S."/>
            <person name="Bohlmann J."/>
            <person name="Grigoriev I."/>
            <person name="Hellsten U."/>
            <person name="Putnam N."/>
            <person name="Ralph S."/>
            <person name="Rombauts S."/>
            <person name="Salamov A."/>
            <person name="Schein J."/>
            <person name="Sterck L."/>
            <person name="Aerts A."/>
            <person name="Bhalerao R.R."/>
            <person name="Bhalerao R.P."/>
            <person name="Blaudez D."/>
            <person name="Boerjan W."/>
            <person name="Brun A."/>
            <person name="Brunner A."/>
            <person name="Busov V."/>
            <person name="Campbell M."/>
            <person name="Carlson J."/>
            <person name="Chalot M."/>
            <person name="Chapman J."/>
            <person name="Chen G.L."/>
            <person name="Cooper D."/>
            <person name="Coutinho P.M."/>
            <person name="Couturier J."/>
            <person name="Covert S."/>
            <person name="Cronk Q."/>
            <person name="Cunningham R."/>
            <person name="Davis J."/>
            <person name="Degroeve S."/>
            <person name="Dejardin A."/>
            <person name="Depamphilis C."/>
            <person name="Detter J."/>
            <person name="Dirks B."/>
            <person name="Dubchak I."/>
            <person name="Duplessis S."/>
            <person name="Ehlting J."/>
            <person name="Ellis B."/>
            <person name="Gendler K."/>
            <person name="Goodstein D."/>
            <person name="Gribskov M."/>
            <person name="Grimwood J."/>
            <person name="Groover A."/>
            <person name="Gunter L."/>
            <person name="Hamberger B."/>
            <person name="Heinze B."/>
            <person name="Helariutta Y."/>
            <person name="Henrissat B."/>
            <person name="Holligan D."/>
            <person name="Holt R."/>
            <person name="Huang W."/>
            <person name="Islam-Faridi N."/>
            <person name="Jones S."/>
            <person name="Jones-Rhoades M."/>
            <person name="Jorgensen R."/>
            <person name="Joshi C."/>
            <person name="Kangasjarvi J."/>
            <person name="Karlsson J."/>
            <person name="Kelleher C."/>
            <person name="Kirkpatrick R."/>
            <person name="Kirst M."/>
            <person name="Kohler A."/>
            <person name="Kalluri U."/>
            <person name="Larimer F."/>
            <person name="Leebens-Mack J."/>
            <person name="Leple J.C."/>
            <person name="Locascio P."/>
            <person name="Lou Y."/>
            <person name="Lucas S."/>
            <person name="Martin F."/>
            <person name="Montanini B."/>
            <person name="Napoli C."/>
            <person name="Nelson D.R."/>
            <person name="Nelson C."/>
            <person name="Nieminen K."/>
            <person name="Nilsson O."/>
            <person name="Pereda V."/>
            <person name="Peter G."/>
            <person name="Philippe R."/>
            <person name="Pilate G."/>
            <person name="Poliakov A."/>
            <person name="Razumovskaya J."/>
            <person name="Richardson P."/>
            <person name="Rinaldi C."/>
            <person name="Ritland K."/>
            <person name="Rouze P."/>
            <person name="Ryaboy D."/>
            <person name="Schmutz J."/>
            <person name="Schrader J."/>
            <person name="Segerman B."/>
            <person name="Shin H."/>
            <person name="Siddiqui A."/>
            <person name="Sterky F."/>
            <person name="Terry A."/>
            <person name="Tsai C.J."/>
            <person name="Uberbacher E."/>
            <person name="Unneberg P."/>
            <person name="Vahala J."/>
            <person name="Wall K."/>
            <person name="Wessler S."/>
            <person name="Yang G."/>
            <person name="Yin T."/>
            <person name="Douglas C."/>
            <person name="Marra M."/>
            <person name="Sandberg G."/>
            <person name="Van de Peer Y."/>
            <person name="Rokhsar D."/>
        </authorList>
    </citation>
    <scope>NUCLEOTIDE SEQUENCE [LARGE SCALE GENOMIC DNA]</scope>
    <source>
        <strain evidence="2">cv. Nisqually</strain>
    </source>
</reference>
<dbReference type="InParanoid" id="A0A2K2ASH8"/>
<accession>A0A2K2ASH8</accession>
<dbReference type="Proteomes" id="UP000006729">
    <property type="component" value="Chromosome 4"/>
</dbReference>
<gene>
    <name evidence="1" type="ORF">POPTR_004G100800</name>
</gene>
<proteinExistence type="predicted"/>
<keyword evidence="2" id="KW-1185">Reference proteome</keyword>
<name>A0A2K2ASH8_POPTR</name>
<dbReference type="EMBL" id="CM009293">
    <property type="protein sequence ID" value="PNT40488.1"/>
    <property type="molecule type" value="Genomic_DNA"/>
</dbReference>
<dbReference type="AlphaFoldDB" id="A0A2K2ASH8"/>
<protein>
    <submittedName>
        <fullName evidence="1">Uncharacterized protein</fullName>
    </submittedName>
</protein>
<evidence type="ECO:0000313" key="2">
    <source>
        <dbReference type="Proteomes" id="UP000006729"/>
    </source>
</evidence>